<feature type="non-terminal residue" evidence="1">
    <location>
        <position position="136"/>
    </location>
</feature>
<evidence type="ECO:0000313" key="1">
    <source>
        <dbReference type="EMBL" id="EKC54438.1"/>
    </source>
</evidence>
<comment type="caution">
    <text evidence="1">The sequence shown here is derived from an EMBL/GenBank/DDBJ whole genome shotgun (WGS) entry which is preliminary data.</text>
</comment>
<dbReference type="EMBL" id="AJWY01010828">
    <property type="protein sequence ID" value="EKC54438.1"/>
    <property type="molecule type" value="Genomic_DNA"/>
</dbReference>
<proteinExistence type="predicted"/>
<gene>
    <name evidence="1" type="ORF">LEA_15854</name>
</gene>
<sequence length="136" mass="13721">MDITGTTAKEASTTISGSWGSLKAAFENTLVGLTTGGEMFDQSLDALVDSAKTFGQNVIPAITGALSGVGSLIESLAPVIVAELPSMVSDILPHLVSATKSLVTGLISQLPALGKAVLDAIPSIFDGMTDVIGESS</sequence>
<dbReference type="AlphaFoldDB" id="K1SAJ5"/>
<accession>K1SAJ5</accession>
<name>K1SAJ5_9ZZZZ</name>
<organism evidence="1">
    <name type="scientific">human gut metagenome</name>
    <dbReference type="NCBI Taxonomy" id="408170"/>
    <lineage>
        <taxon>unclassified sequences</taxon>
        <taxon>metagenomes</taxon>
        <taxon>organismal metagenomes</taxon>
    </lineage>
</organism>
<reference evidence="1" key="1">
    <citation type="journal article" date="2013" name="Environ. Microbiol.">
        <title>Microbiota from the distal guts of lean and obese adolescents exhibit partial functional redundancy besides clear differences in community structure.</title>
        <authorList>
            <person name="Ferrer M."/>
            <person name="Ruiz A."/>
            <person name="Lanza F."/>
            <person name="Haange S.B."/>
            <person name="Oberbach A."/>
            <person name="Till H."/>
            <person name="Bargiela R."/>
            <person name="Campoy C."/>
            <person name="Segura M.T."/>
            <person name="Richter M."/>
            <person name="von Bergen M."/>
            <person name="Seifert J."/>
            <person name="Suarez A."/>
        </authorList>
    </citation>
    <scope>NUCLEOTIDE SEQUENCE</scope>
</reference>
<protein>
    <submittedName>
        <fullName evidence="1">Phage protein</fullName>
    </submittedName>
</protein>